<dbReference type="InterPro" id="IPR011006">
    <property type="entry name" value="CheY-like_superfamily"/>
</dbReference>
<dbReference type="Proteomes" id="UP000823775">
    <property type="component" value="Unassembled WGS sequence"/>
</dbReference>
<dbReference type="EMBL" id="JACEIK010016483">
    <property type="protein sequence ID" value="MCE5165662.1"/>
    <property type="molecule type" value="Genomic_DNA"/>
</dbReference>
<evidence type="ECO:0000256" key="1">
    <source>
        <dbReference type="PROSITE-ProRule" id="PRU00169"/>
    </source>
</evidence>
<dbReference type="Gene3D" id="3.40.50.2300">
    <property type="match status" value="1"/>
</dbReference>
<dbReference type="SMART" id="SM00448">
    <property type="entry name" value="REC"/>
    <property type="match status" value="1"/>
</dbReference>
<dbReference type="SUPFAM" id="SSF52172">
    <property type="entry name" value="CheY-like"/>
    <property type="match status" value="1"/>
</dbReference>
<protein>
    <recommendedName>
        <fullName evidence="2">Response regulatory domain-containing protein</fullName>
    </recommendedName>
</protein>
<dbReference type="PANTHER" id="PTHR43228">
    <property type="entry name" value="TWO-COMPONENT RESPONSE REGULATOR"/>
    <property type="match status" value="1"/>
</dbReference>
<name>A0ABS8Y1X7_DATST</name>
<gene>
    <name evidence="3" type="ORF">HAX54_011419</name>
</gene>
<proteinExistence type="predicted"/>
<dbReference type="PANTHER" id="PTHR43228:SF1">
    <property type="entry name" value="TWO-COMPONENT RESPONSE REGULATOR ARR22"/>
    <property type="match status" value="1"/>
</dbReference>
<organism evidence="3 4">
    <name type="scientific">Datura stramonium</name>
    <name type="common">Jimsonweed</name>
    <name type="synonym">Common thornapple</name>
    <dbReference type="NCBI Taxonomy" id="4076"/>
    <lineage>
        <taxon>Eukaryota</taxon>
        <taxon>Viridiplantae</taxon>
        <taxon>Streptophyta</taxon>
        <taxon>Embryophyta</taxon>
        <taxon>Tracheophyta</taxon>
        <taxon>Spermatophyta</taxon>
        <taxon>Magnoliopsida</taxon>
        <taxon>eudicotyledons</taxon>
        <taxon>Gunneridae</taxon>
        <taxon>Pentapetalae</taxon>
        <taxon>asterids</taxon>
        <taxon>lamiids</taxon>
        <taxon>Solanales</taxon>
        <taxon>Solanaceae</taxon>
        <taxon>Solanoideae</taxon>
        <taxon>Datureae</taxon>
        <taxon>Datura</taxon>
    </lineage>
</organism>
<dbReference type="CDD" id="cd17546">
    <property type="entry name" value="REC_hyHK_CKI1_RcsC-like"/>
    <property type="match status" value="1"/>
</dbReference>
<dbReference type="InterPro" id="IPR001789">
    <property type="entry name" value="Sig_transdc_resp-reg_receiver"/>
</dbReference>
<dbReference type="PROSITE" id="PS50110">
    <property type="entry name" value="RESPONSE_REGULATORY"/>
    <property type="match status" value="1"/>
</dbReference>
<accession>A0ABS8Y1X7</accession>
<evidence type="ECO:0000313" key="4">
    <source>
        <dbReference type="Proteomes" id="UP000823775"/>
    </source>
</evidence>
<feature type="modified residue" description="4-aspartylphosphate" evidence="1">
    <location>
        <position position="75"/>
    </location>
</feature>
<feature type="domain" description="Response regulatory" evidence="2">
    <location>
        <begin position="25"/>
        <end position="139"/>
    </location>
</feature>
<dbReference type="InterPro" id="IPR052048">
    <property type="entry name" value="ST_Response_Regulator"/>
</dbReference>
<keyword evidence="1" id="KW-0597">Phosphoprotein</keyword>
<keyword evidence="4" id="KW-1185">Reference proteome</keyword>
<reference evidence="3 4" key="1">
    <citation type="journal article" date="2021" name="BMC Genomics">
        <title>Datura genome reveals duplications of psychoactive alkaloid biosynthetic genes and high mutation rate following tissue culture.</title>
        <authorList>
            <person name="Rajewski A."/>
            <person name="Carter-House D."/>
            <person name="Stajich J."/>
            <person name="Litt A."/>
        </authorList>
    </citation>
    <scope>NUCLEOTIDE SEQUENCE [LARGE SCALE GENOMIC DNA]</scope>
    <source>
        <strain evidence="3">AR-01</strain>
    </source>
</reference>
<evidence type="ECO:0000259" key="2">
    <source>
        <dbReference type="PROSITE" id="PS50110"/>
    </source>
</evidence>
<sequence length="145" mass="15974">MSAVYDASSSPNNTNANPSVAKKLKALIVDDDAIVRMIHKALLRKFDVETHEVKNGQEAVLAHRSGAYFDLILMDLDMPVMNGRQATKELRDMHVCSLIAGVTSLGDEENKSFIDAGLDYYYQKPLTVDAVRNLVDKIKGSSQSC</sequence>
<comment type="caution">
    <text evidence="3">The sequence shown here is derived from an EMBL/GenBank/DDBJ whole genome shotgun (WGS) entry which is preliminary data.</text>
</comment>
<evidence type="ECO:0000313" key="3">
    <source>
        <dbReference type="EMBL" id="MCE5165662.1"/>
    </source>
</evidence>
<dbReference type="Pfam" id="PF00072">
    <property type="entry name" value="Response_reg"/>
    <property type="match status" value="1"/>
</dbReference>